<accession>A0A5B6YT38</accession>
<keyword evidence="10 13" id="KW-0503">Monooxygenase</keyword>
<dbReference type="GO" id="GO:0020037">
    <property type="term" value="F:heme binding"/>
    <property type="evidence" value="ECO:0007669"/>
    <property type="project" value="InterPro"/>
</dbReference>
<comment type="subcellular location">
    <subcellularLocation>
        <location evidence="2">Membrane</location>
    </subcellularLocation>
</comment>
<dbReference type="EC" id="1.14.14.90" evidence="15"/>
<dbReference type="SUPFAM" id="SSF48264">
    <property type="entry name" value="Cytochrome P450"/>
    <property type="match status" value="1"/>
</dbReference>
<dbReference type="Pfam" id="PF00067">
    <property type="entry name" value="p450"/>
    <property type="match status" value="1"/>
</dbReference>
<evidence type="ECO:0000256" key="4">
    <source>
        <dbReference type="ARBA" id="ARBA00022617"/>
    </source>
</evidence>
<evidence type="ECO:0000256" key="6">
    <source>
        <dbReference type="ARBA" id="ARBA00022723"/>
    </source>
</evidence>
<dbReference type="PRINTS" id="PR00385">
    <property type="entry name" value="P450"/>
</dbReference>
<sequence length="504" mass="57635">MDMEATWLYTSLSIIFIIIAFKKLFSQTRRRNLPPSPWVALPVIGHLHLLKHPLHRTLHTLSQKHGSIFSLKFGTRLIVAVSSPSAVEECFTKNDIVLANRPRFISGKYIGYNYSTVAAAPYGDHWRNLRRLSALEIFSSNRLNMFLSTRREEIKLFLRRLYQNGSREFTRVELKSRLSDLTFNIIMRMIAGKRYFGDDVADYEEAKQFQELIREIFEYGGASNPGDYLPILRWIDYQNLEKNSARLSKDIDSLLQGLIDEHRREKSRNSMIDHLLSLQESQPEYYTDEIIKGLVLIIIMAGTDTSAVTIEWAMSLLLNHPEVLKKARIELDTHVGQDRLMDESDLSKLHYLHSIILETFRLCPAAPLLVPHMASSDCTIGGYDVPRDTILLVNAWAIHRDPEVWDDPTSFKPERFEGGEVETHKLMPFGMGRRACPGSGLAHRMVGLALGSLIQCFEWERVTEKLVDLTEGKGLTMPKTEPLEAMCKAREIMTKVLSESANNV</sequence>
<keyword evidence="9 12" id="KW-0408">Iron</keyword>
<dbReference type="InterPro" id="IPR017972">
    <property type="entry name" value="Cyt_P450_CS"/>
</dbReference>
<keyword evidence="8 13" id="KW-0560">Oxidoreductase</keyword>
<evidence type="ECO:0000256" key="14">
    <source>
        <dbReference type="SAM" id="Phobius"/>
    </source>
</evidence>
<protein>
    <submittedName>
        <fullName evidence="15">Putative CYP81Q32</fullName>
        <ecNumber evidence="15">1.14.14.90</ecNumber>
    </submittedName>
</protein>
<keyword evidence="11 14" id="KW-0472">Membrane</keyword>
<dbReference type="EMBL" id="GHES01004382">
    <property type="protein sequence ID" value="MPA34941.1"/>
    <property type="molecule type" value="Transcribed_RNA"/>
</dbReference>
<evidence type="ECO:0000256" key="11">
    <source>
        <dbReference type="ARBA" id="ARBA00023136"/>
    </source>
</evidence>
<dbReference type="CDD" id="cd20653">
    <property type="entry name" value="CYP81"/>
    <property type="match status" value="1"/>
</dbReference>
<proteinExistence type="inferred from homology"/>
<evidence type="ECO:0000256" key="7">
    <source>
        <dbReference type="ARBA" id="ARBA00022989"/>
    </source>
</evidence>
<evidence type="ECO:0000256" key="5">
    <source>
        <dbReference type="ARBA" id="ARBA00022692"/>
    </source>
</evidence>
<dbReference type="FunFam" id="1.10.630.10:FF:000023">
    <property type="entry name" value="Cytochrome P450 family protein"/>
    <property type="match status" value="1"/>
</dbReference>
<dbReference type="AlphaFoldDB" id="A0A5B6YT38"/>
<dbReference type="Gene3D" id="1.10.630.10">
    <property type="entry name" value="Cytochrome P450"/>
    <property type="match status" value="1"/>
</dbReference>
<organism evidence="15">
    <name type="scientific">Davidia involucrata</name>
    <name type="common">Dove tree</name>
    <dbReference type="NCBI Taxonomy" id="16924"/>
    <lineage>
        <taxon>Eukaryota</taxon>
        <taxon>Viridiplantae</taxon>
        <taxon>Streptophyta</taxon>
        <taxon>Embryophyta</taxon>
        <taxon>Tracheophyta</taxon>
        <taxon>Spermatophyta</taxon>
        <taxon>Magnoliopsida</taxon>
        <taxon>eudicotyledons</taxon>
        <taxon>Gunneridae</taxon>
        <taxon>Pentapetalae</taxon>
        <taxon>asterids</taxon>
        <taxon>Cornales</taxon>
        <taxon>Nyssaceae</taxon>
        <taxon>Davidia</taxon>
    </lineage>
</organism>
<evidence type="ECO:0000256" key="1">
    <source>
        <dbReference type="ARBA" id="ARBA00001971"/>
    </source>
</evidence>
<keyword evidence="4 12" id="KW-0349">Heme</keyword>
<name>A0A5B6YT38_DAVIN</name>
<dbReference type="InterPro" id="IPR002401">
    <property type="entry name" value="Cyt_P450_E_grp-I"/>
</dbReference>
<dbReference type="GO" id="GO:0005506">
    <property type="term" value="F:iron ion binding"/>
    <property type="evidence" value="ECO:0007669"/>
    <property type="project" value="InterPro"/>
</dbReference>
<evidence type="ECO:0000256" key="3">
    <source>
        <dbReference type="ARBA" id="ARBA00010617"/>
    </source>
</evidence>
<dbReference type="InterPro" id="IPR036396">
    <property type="entry name" value="Cyt_P450_sf"/>
</dbReference>
<evidence type="ECO:0000256" key="9">
    <source>
        <dbReference type="ARBA" id="ARBA00023004"/>
    </source>
</evidence>
<keyword evidence="5 14" id="KW-0812">Transmembrane</keyword>
<evidence type="ECO:0000256" key="2">
    <source>
        <dbReference type="ARBA" id="ARBA00004370"/>
    </source>
</evidence>
<dbReference type="PANTHER" id="PTHR47947">
    <property type="entry name" value="CYTOCHROME P450 82C3-RELATED"/>
    <property type="match status" value="1"/>
</dbReference>
<evidence type="ECO:0000256" key="13">
    <source>
        <dbReference type="RuleBase" id="RU000461"/>
    </source>
</evidence>
<dbReference type="InterPro" id="IPR050651">
    <property type="entry name" value="Plant_Cytochrome_P450_Monoox"/>
</dbReference>
<evidence type="ECO:0000256" key="8">
    <source>
        <dbReference type="ARBA" id="ARBA00023002"/>
    </source>
</evidence>
<feature type="transmembrane region" description="Helical" evidence="14">
    <location>
        <begin position="6"/>
        <end position="25"/>
    </location>
</feature>
<dbReference type="GO" id="GO:0016020">
    <property type="term" value="C:membrane"/>
    <property type="evidence" value="ECO:0007669"/>
    <property type="project" value="UniProtKB-SubCell"/>
</dbReference>
<comment type="cofactor">
    <cofactor evidence="1 12">
        <name>heme</name>
        <dbReference type="ChEBI" id="CHEBI:30413"/>
    </cofactor>
</comment>
<keyword evidence="7 14" id="KW-1133">Transmembrane helix</keyword>
<dbReference type="InterPro" id="IPR001128">
    <property type="entry name" value="Cyt_P450"/>
</dbReference>
<reference evidence="15" key="1">
    <citation type="submission" date="2019-08" db="EMBL/GenBank/DDBJ databases">
        <title>Reference gene set and small RNA set construction with multiple tissues from Davidia involucrata Baill.</title>
        <authorList>
            <person name="Yang H."/>
            <person name="Zhou C."/>
            <person name="Li G."/>
            <person name="Wang J."/>
            <person name="Gao P."/>
            <person name="Wang M."/>
            <person name="Wang R."/>
            <person name="Zhao Y."/>
        </authorList>
    </citation>
    <scope>NUCLEOTIDE SEQUENCE</scope>
    <source>
        <tissue evidence="15">Mixed with DoveR01_LX</tissue>
    </source>
</reference>
<dbReference type="PRINTS" id="PR00463">
    <property type="entry name" value="EP450I"/>
</dbReference>
<evidence type="ECO:0000256" key="12">
    <source>
        <dbReference type="PIRSR" id="PIRSR602401-1"/>
    </source>
</evidence>
<dbReference type="GO" id="GO:0033773">
    <property type="term" value="F:isoflavone 2'-hydroxylase activity"/>
    <property type="evidence" value="ECO:0007669"/>
    <property type="project" value="UniProtKB-EC"/>
</dbReference>
<evidence type="ECO:0000256" key="10">
    <source>
        <dbReference type="ARBA" id="ARBA00023033"/>
    </source>
</evidence>
<dbReference type="PANTHER" id="PTHR47947:SF26">
    <property type="entry name" value="CYTOCHROME P450"/>
    <property type="match status" value="1"/>
</dbReference>
<evidence type="ECO:0000313" key="15">
    <source>
        <dbReference type="EMBL" id="MPA34941.1"/>
    </source>
</evidence>
<feature type="binding site" description="axial binding residue" evidence="12">
    <location>
        <position position="436"/>
    </location>
    <ligand>
        <name>heme</name>
        <dbReference type="ChEBI" id="CHEBI:30413"/>
    </ligand>
    <ligandPart>
        <name>Fe</name>
        <dbReference type="ChEBI" id="CHEBI:18248"/>
    </ligandPart>
</feature>
<keyword evidence="6 12" id="KW-0479">Metal-binding</keyword>
<comment type="similarity">
    <text evidence="3 13">Belongs to the cytochrome P450 family.</text>
</comment>
<dbReference type="PROSITE" id="PS00086">
    <property type="entry name" value="CYTOCHROME_P450"/>
    <property type="match status" value="1"/>
</dbReference>
<gene>
    <name evidence="15" type="ORF">Din_004382</name>
</gene>